<reference evidence="1 2" key="1">
    <citation type="journal article" date="2009" name="Stand. Genomic Sci.">
        <title>Complete genome sequence of Desulfotomaculum acetoxidans type strain (5575).</title>
        <authorList>
            <person name="Spring S."/>
            <person name="Lapidus A."/>
            <person name="Schroder M."/>
            <person name="Gleim D."/>
            <person name="Sims D."/>
            <person name="Meincke L."/>
            <person name="Glavina Del Rio T."/>
            <person name="Tice H."/>
            <person name="Copeland A."/>
            <person name="Cheng J.F."/>
            <person name="Lucas S."/>
            <person name="Chen F."/>
            <person name="Nolan M."/>
            <person name="Bruce D."/>
            <person name="Goodwin L."/>
            <person name="Pitluck S."/>
            <person name="Ivanova N."/>
            <person name="Mavromatis K."/>
            <person name="Mikhailova N."/>
            <person name="Pati A."/>
            <person name="Chen A."/>
            <person name="Palaniappan K."/>
            <person name="Land M."/>
            <person name="Hauser L."/>
            <person name="Chang Y.J."/>
            <person name="Jeffries C.D."/>
            <person name="Chain P."/>
            <person name="Saunders E."/>
            <person name="Brettin T."/>
            <person name="Detter J.C."/>
            <person name="Goker M."/>
            <person name="Bristow J."/>
            <person name="Eisen J.A."/>
            <person name="Markowitz V."/>
            <person name="Hugenholtz P."/>
            <person name="Kyrpides N.C."/>
            <person name="Klenk H.P."/>
            <person name="Han C."/>
        </authorList>
    </citation>
    <scope>NUCLEOTIDE SEQUENCE [LARGE SCALE GENOMIC DNA]</scope>
    <source>
        <strain evidence="2">ATCC 49208 / DSM 771 / VKM B-1644</strain>
    </source>
</reference>
<dbReference type="EMBL" id="CP001720">
    <property type="protein sequence ID" value="ACV63560.1"/>
    <property type="molecule type" value="Genomic_DNA"/>
</dbReference>
<protein>
    <submittedName>
        <fullName evidence="1">Uncharacterized protein</fullName>
    </submittedName>
</protein>
<proteinExistence type="predicted"/>
<keyword evidence="2" id="KW-1185">Reference proteome</keyword>
<dbReference type="Proteomes" id="UP000002217">
    <property type="component" value="Chromosome"/>
</dbReference>
<dbReference type="HOGENOM" id="CLU_2568228_0_0_9"/>
<evidence type="ECO:0000313" key="1">
    <source>
        <dbReference type="EMBL" id="ACV63560.1"/>
    </source>
</evidence>
<dbReference type="AlphaFoldDB" id="C8W1T9"/>
<accession>C8W1T9</accession>
<organism evidence="1 2">
    <name type="scientific">Desulfofarcimen acetoxidans (strain ATCC 49208 / DSM 771 / KCTC 5769 / VKM B-1644 / 5575)</name>
    <name type="common">Desulfotomaculum acetoxidans</name>
    <dbReference type="NCBI Taxonomy" id="485916"/>
    <lineage>
        <taxon>Bacteria</taxon>
        <taxon>Bacillati</taxon>
        <taxon>Bacillota</taxon>
        <taxon>Clostridia</taxon>
        <taxon>Eubacteriales</taxon>
        <taxon>Peptococcaceae</taxon>
        <taxon>Desulfofarcimen</taxon>
    </lineage>
</organism>
<dbReference type="KEGG" id="dae:Dtox_2792"/>
<sequence>MQTKIRNASFSLHINVKDTREKTYNLNGLHFTRIHVLIRKISTTKKPTIVDGIATFLLLAYLKRIDHIDIMSSLAFFQQLP</sequence>
<name>C8W1T9_DESAS</name>
<gene>
    <name evidence="1" type="ordered locus">Dtox_2792</name>
</gene>
<evidence type="ECO:0000313" key="2">
    <source>
        <dbReference type="Proteomes" id="UP000002217"/>
    </source>
</evidence>